<evidence type="ECO:0000256" key="1">
    <source>
        <dbReference type="SAM" id="SignalP"/>
    </source>
</evidence>
<gene>
    <name evidence="2" type="ORF">AAE02nite_28890</name>
</gene>
<dbReference type="Proteomes" id="UP000321532">
    <property type="component" value="Unassembled WGS sequence"/>
</dbReference>
<keyword evidence="3" id="KW-1185">Reference proteome</keyword>
<dbReference type="GO" id="GO:0015562">
    <property type="term" value="F:efflux transmembrane transporter activity"/>
    <property type="evidence" value="ECO:0007669"/>
    <property type="project" value="InterPro"/>
</dbReference>
<dbReference type="RefSeq" id="WP_146898731.1">
    <property type="nucleotide sequence ID" value="NZ_BJYS01000021.1"/>
</dbReference>
<feature type="chain" id="PRO_5022035819" evidence="1">
    <location>
        <begin position="22"/>
        <end position="394"/>
    </location>
</feature>
<dbReference type="OrthoDB" id="712316at2"/>
<dbReference type="AlphaFoldDB" id="A0A512AZT3"/>
<organism evidence="2 3">
    <name type="scientific">Adhaeribacter aerolatus</name>
    <dbReference type="NCBI Taxonomy" id="670289"/>
    <lineage>
        <taxon>Bacteria</taxon>
        <taxon>Pseudomonadati</taxon>
        <taxon>Bacteroidota</taxon>
        <taxon>Cytophagia</taxon>
        <taxon>Cytophagales</taxon>
        <taxon>Hymenobacteraceae</taxon>
        <taxon>Adhaeribacter</taxon>
    </lineage>
</organism>
<name>A0A512AZT3_9BACT</name>
<dbReference type="SUPFAM" id="SSF56954">
    <property type="entry name" value="Outer membrane efflux proteins (OEP)"/>
    <property type="match status" value="1"/>
</dbReference>
<dbReference type="EMBL" id="BJYS01000021">
    <property type="protein sequence ID" value="GEO05225.1"/>
    <property type="molecule type" value="Genomic_DNA"/>
</dbReference>
<evidence type="ECO:0000313" key="3">
    <source>
        <dbReference type="Proteomes" id="UP000321532"/>
    </source>
</evidence>
<dbReference type="PANTHER" id="PTHR30203:SF24">
    <property type="entry name" value="BLR4935 PROTEIN"/>
    <property type="match status" value="1"/>
</dbReference>
<sequence length="394" mass="45252">MKIKIILVLACLWGGSFPISAQSSLEEVLTAVGKNNRALAANKHYLEAKKQSFRTGLNPANPVVNYDYLKGSPAEAGNQTDFEVMQALDFPTTYFRKRDLATEQSRQAEAEWQVNRQQILLEAKLTYLELIYQNKRALELARRTRHLERLAADFQKRIQQGDIGILEVNKAKLQLIQVQNEQRVQAADRALQNQKLAELNGGTPLPVQDTTYQTIPALPRFETLDSLIEANDPIVKTFEQQKVVSEKQVAVTRALTLPKLETGYHYQAILGQRYQGLHLGVSIPLWENKNTVQAQLAEVKWREAQLQEHRLEHQSVNRQWYTQYESLGETLKAYRAIFTSANNLALLQKALRLGQISTIVYFQELGYFYSSYDTFQRAEKEYQQAIARLYKFQL</sequence>
<protein>
    <submittedName>
        <fullName evidence="2">Transporter</fullName>
    </submittedName>
</protein>
<evidence type="ECO:0000313" key="2">
    <source>
        <dbReference type="EMBL" id="GEO05225.1"/>
    </source>
</evidence>
<proteinExistence type="predicted"/>
<reference evidence="2 3" key="1">
    <citation type="submission" date="2019-07" db="EMBL/GenBank/DDBJ databases">
        <title>Whole genome shotgun sequence of Adhaeribacter aerolatus NBRC 106133.</title>
        <authorList>
            <person name="Hosoyama A."/>
            <person name="Uohara A."/>
            <person name="Ohji S."/>
            <person name="Ichikawa N."/>
        </authorList>
    </citation>
    <scope>NUCLEOTIDE SEQUENCE [LARGE SCALE GENOMIC DNA]</scope>
    <source>
        <strain evidence="2 3">NBRC 106133</strain>
    </source>
</reference>
<feature type="signal peptide" evidence="1">
    <location>
        <begin position="1"/>
        <end position="21"/>
    </location>
</feature>
<keyword evidence="1" id="KW-0732">Signal</keyword>
<dbReference type="PANTHER" id="PTHR30203">
    <property type="entry name" value="OUTER MEMBRANE CATION EFFLUX PROTEIN"/>
    <property type="match status" value="1"/>
</dbReference>
<dbReference type="Gene3D" id="1.20.1600.10">
    <property type="entry name" value="Outer membrane efflux proteins (OEP)"/>
    <property type="match status" value="1"/>
</dbReference>
<comment type="caution">
    <text evidence="2">The sequence shown here is derived from an EMBL/GenBank/DDBJ whole genome shotgun (WGS) entry which is preliminary data.</text>
</comment>
<dbReference type="InterPro" id="IPR010131">
    <property type="entry name" value="MdtP/NodT-like"/>
</dbReference>
<accession>A0A512AZT3</accession>